<proteinExistence type="predicted"/>
<feature type="transmembrane region" description="Helical" evidence="1">
    <location>
        <begin position="12"/>
        <end position="31"/>
    </location>
</feature>
<gene>
    <name evidence="2" type="ORF">HNR67_008481</name>
</gene>
<sequence>MQGLQLSAAGQYVGGVMLLSIVTIEFGGWFLTRVVTGRVPMTEFQRGFARAGHAHAGVLVSLGLLGLLFAEATGLSGVLGWVARLGTPVGAILISAGFFFSSMGAGRTRPNRLISLVWVGAVALAAGVVTLGVGLLISAPAA</sequence>
<name>A0A7W7CJI5_9PSEU</name>
<feature type="transmembrane region" description="Helical" evidence="1">
    <location>
        <begin position="113"/>
        <end position="137"/>
    </location>
</feature>
<keyword evidence="1" id="KW-1133">Transmembrane helix</keyword>
<keyword evidence="1" id="KW-0472">Membrane</keyword>
<organism evidence="2 3">
    <name type="scientific">Crossiella cryophila</name>
    <dbReference type="NCBI Taxonomy" id="43355"/>
    <lineage>
        <taxon>Bacteria</taxon>
        <taxon>Bacillati</taxon>
        <taxon>Actinomycetota</taxon>
        <taxon>Actinomycetes</taxon>
        <taxon>Pseudonocardiales</taxon>
        <taxon>Pseudonocardiaceae</taxon>
        <taxon>Crossiella</taxon>
    </lineage>
</organism>
<accession>A0A7W7CJI5</accession>
<dbReference type="AlphaFoldDB" id="A0A7W7CJI5"/>
<protein>
    <recommendedName>
        <fullName evidence="4">Integral membrane protein</fullName>
    </recommendedName>
</protein>
<dbReference type="EMBL" id="JACHMH010000001">
    <property type="protein sequence ID" value="MBB4682363.1"/>
    <property type="molecule type" value="Genomic_DNA"/>
</dbReference>
<keyword evidence="3" id="KW-1185">Reference proteome</keyword>
<dbReference type="Proteomes" id="UP000533598">
    <property type="component" value="Unassembled WGS sequence"/>
</dbReference>
<reference evidence="2 3" key="1">
    <citation type="submission" date="2020-08" db="EMBL/GenBank/DDBJ databases">
        <title>Sequencing the genomes of 1000 actinobacteria strains.</title>
        <authorList>
            <person name="Klenk H.-P."/>
        </authorList>
    </citation>
    <scope>NUCLEOTIDE SEQUENCE [LARGE SCALE GENOMIC DNA]</scope>
    <source>
        <strain evidence="2 3">DSM 44230</strain>
    </source>
</reference>
<feature type="transmembrane region" description="Helical" evidence="1">
    <location>
        <begin position="52"/>
        <end position="69"/>
    </location>
</feature>
<evidence type="ECO:0008006" key="4">
    <source>
        <dbReference type="Google" id="ProtNLM"/>
    </source>
</evidence>
<comment type="caution">
    <text evidence="2">The sequence shown here is derived from an EMBL/GenBank/DDBJ whole genome shotgun (WGS) entry which is preliminary data.</text>
</comment>
<keyword evidence="1" id="KW-0812">Transmembrane</keyword>
<dbReference type="RefSeq" id="WP_185009611.1">
    <property type="nucleotide sequence ID" value="NZ_JACHMH010000001.1"/>
</dbReference>
<evidence type="ECO:0000313" key="2">
    <source>
        <dbReference type="EMBL" id="MBB4682363.1"/>
    </source>
</evidence>
<feature type="transmembrane region" description="Helical" evidence="1">
    <location>
        <begin position="81"/>
        <end position="101"/>
    </location>
</feature>
<evidence type="ECO:0000256" key="1">
    <source>
        <dbReference type="SAM" id="Phobius"/>
    </source>
</evidence>
<evidence type="ECO:0000313" key="3">
    <source>
        <dbReference type="Proteomes" id="UP000533598"/>
    </source>
</evidence>